<dbReference type="EMBL" id="CYYA01000007">
    <property type="protein sequence ID" value="CUM96584.1"/>
    <property type="molecule type" value="Genomic_DNA"/>
</dbReference>
<accession>A0A173T190</accession>
<evidence type="ECO:0000313" key="1">
    <source>
        <dbReference type="EMBL" id="CUM96584.1"/>
    </source>
</evidence>
<reference evidence="1 2" key="1">
    <citation type="submission" date="2015-09" db="EMBL/GenBank/DDBJ databases">
        <authorList>
            <consortium name="Pathogen Informatics"/>
        </authorList>
    </citation>
    <scope>NUCLEOTIDE SEQUENCE [LARGE SCALE GENOMIC DNA]</scope>
    <source>
        <strain evidence="1 2">2789STDY5608891</strain>
    </source>
</reference>
<gene>
    <name evidence="1" type="ORF">ERS852448_01272</name>
</gene>
<organism evidence="1 2">
    <name type="scientific">Eubacterium ramulus</name>
    <dbReference type="NCBI Taxonomy" id="39490"/>
    <lineage>
        <taxon>Bacteria</taxon>
        <taxon>Bacillati</taxon>
        <taxon>Bacillota</taxon>
        <taxon>Clostridia</taxon>
        <taxon>Eubacteriales</taxon>
        <taxon>Eubacteriaceae</taxon>
        <taxon>Eubacterium</taxon>
    </lineage>
</organism>
<sequence>MITFDFFNDSSTELVEKFCEYFKLDKETVEDYFIRVNPDTLTPETLVRKFDLKLNEYDSSQLQIVCRHMTTSTEDEIHSFIDKGILDLRTMLQENTPLSQFLLDHKIKVDVDEHKIEIKGKKYPILSDHEVCPECYNGRERICTGYSRCESFKKITYLAIKLYYYDATVECFIHATLDEMKRYSTIDRCPEILNTLDDVRSAVNGQYSPTYNLCYEWMAKKKNCYVIEYASRWSEMETFAPINYRDAYRDYESLLYSCGFDFTDYMEETIPKKVYDNITFLRRFISIYFYNAEEYGSLLAGNSVPPESLKVFEVKENDLVEVALSK</sequence>
<dbReference type="RefSeq" id="WP_055290052.1">
    <property type="nucleotide sequence ID" value="NZ_CP173382.1"/>
</dbReference>
<proteinExistence type="predicted"/>
<name>A0A173T190_EUBRA</name>
<protein>
    <submittedName>
        <fullName evidence="1">Uncharacterized protein</fullName>
    </submittedName>
</protein>
<dbReference type="AlphaFoldDB" id="A0A173T190"/>
<evidence type="ECO:0000313" key="2">
    <source>
        <dbReference type="Proteomes" id="UP000095492"/>
    </source>
</evidence>
<dbReference type="GeneID" id="97390774"/>
<dbReference type="Proteomes" id="UP000095492">
    <property type="component" value="Unassembled WGS sequence"/>
</dbReference>
<dbReference type="OrthoDB" id="2085540at2"/>